<comment type="caution">
    <text evidence="1">The sequence shown here is derived from an EMBL/GenBank/DDBJ whole genome shotgun (WGS) entry which is preliminary data.</text>
</comment>
<dbReference type="RefSeq" id="WP_226173233.1">
    <property type="nucleotide sequence ID" value="NZ_JAJADR010000001.1"/>
</dbReference>
<accession>A0ABS8AMU9</accession>
<protein>
    <submittedName>
        <fullName evidence="1">Uncharacterized protein</fullName>
    </submittedName>
</protein>
<proteinExistence type="predicted"/>
<gene>
    <name evidence="1" type="ORF">LGH74_05610</name>
</gene>
<sequence>MALDLTADALLSTVSPTTNTAADTSAPSLRSLAGSQTLTGLEVRLSRVFIKDNHTARVGPFPGRANLYLLVAVTDGRPLTDDQVTLTGFPGINDQEELLIDRTVYFWEPGPTAETAPSQVHVLVSVLKSKQRLRDTGTLLTQAQASAPYQSLAARLAGGALTVAGQAPNLLLRLGSEVAKLLTEAEDKTLLTQVTSFTDLNGDFDALGHTDHAQENGSVATTLTLIVRDAGRSPAVASS</sequence>
<evidence type="ECO:0000313" key="2">
    <source>
        <dbReference type="Proteomes" id="UP001165296"/>
    </source>
</evidence>
<dbReference type="EMBL" id="JAJADR010000001">
    <property type="protein sequence ID" value="MCB2407444.1"/>
    <property type="molecule type" value="Genomic_DNA"/>
</dbReference>
<evidence type="ECO:0000313" key="1">
    <source>
        <dbReference type="EMBL" id="MCB2407444.1"/>
    </source>
</evidence>
<dbReference type="Proteomes" id="UP001165296">
    <property type="component" value="Unassembled WGS sequence"/>
</dbReference>
<name>A0ABS8AMU9_9BACT</name>
<organism evidence="1 2">
    <name type="scientific">Hymenobacter lucidus</name>
    <dbReference type="NCBI Taxonomy" id="2880930"/>
    <lineage>
        <taxon>Bacteria</taxon>
        <taxon>Pseudomonadati</taxon>
        <taxon>Bacteroidota</taxon>
        <taxon>Cytophagia</taxon>
        <taxon>Cytophagales</taxon>
        <taxon>Hymenobacteraceae</taxon>
        <taxon>Hymenobacter</taxon>
    </lineage>
</organism>
<reference evidence="1" key="1">
    <citation type="submission" date="2021-10" db="EMBL/GenBank/DDBJ databases">
        <authorList>
            <person name="Dean J.D."/>
            <person name="Kim M.K."/>
            <person name="Newey C.N."/>
            <person name="Stoker T.S."/>
            <person name="Thompson D.W."/>
            <person name="Grose J.H."/>
        </authorList>
    </citation>
    <scope>NUCLEOTIDE SEQUENCE</scope>
    <source>
        <strain evidence="1">BT178</strain>
    </source>
</reference>
<keyword evidence="2" id="KW-1185">Reference proteome</keyword>